<feature type="region of interest" description="Disordered" evidence="1">
    <location>
        <begin position="368"/>
        <end position="392"/>
    </location>
</feature>
<dbReference type="InterPro" id="IPR001667">
    <property type="entry name" value="DDH_dom"/>
</dbReference>
<proteinExistence type="predicted"/>
<sequence length="392" mass="42594">MDAARSFIRECVAAGKPTLIVPDKDADGLTSGAILHRTLNLLGLDSSLISSYHPPKGTTIHDTSARQAMSSSNPSYIFVLDQGSRDSPPLIDGPHRGIVIDHHHALENDHPKDSLHVTACNSPPVATSSLLTYLICRELHDGVEAACDWLCAMGTHGDLGNTLKWEPPFPGMKATFKTYTKKAINDAVSLINAPRRTPSYDVPGAWDALLAANSPKHLLDNKTLLAARAEVNAEVERCTHTPPKFSSDGRIAVFRINSQAQVHPVIATRWAGHLNSSKLEVVLVANEGYLPDMVNFSCRIPRCARSNDPPVNIIEVLNDAAAKAENETLRERLGTSFARGHKEASGGIVPKAEFEELMAVLEVGKKVERESPKKAKEKPGQANTLMNYFGKK</sequence>
<organism evidence="3 4">
    <name type="scientific">Colletotrichum karsti</name>
    <dbReference type="NCBI Taxonomy" id="1095194"/>
    <lineage>
        <taxon>Eukaryota</taxon>
        <taxon>Fungi</taxon>
        <taxon>Dikarya</taxon>
        <taxon>Ascomycota</taxon>
        <taxon>Pezizomycotina</taxon>
        <taxon>Sordariomycetes</taxon>
        <taxon>Hypocreomycetidae</taxon>
        <taxon>Glomerellales</taxon>
        <taxon>Glomerellaceae</taxon>
        <taxon>Colletotrichum</taxon>
        <taxon>Colletotrichum boninense species complex</taxon>
    </lineage>
</organism>
<keyword evidence="3" id="KW-0269">Exonuclease</keyword>
<feature type="compositionally biased region" description="Basic and acidic residues" evidence="1">
    <location>
        <begin position="368"/>
        <end position="379"/>
    </location>
</feature>
<reference evidence="3" key="2">
    <citation type="submission" date="2020-11" db="EMBL/GenBank/DDBJ databases">
        <title>Whole genome sequencing of Colletotrichum sp.</title>
        <authorList>
            <person name="Li H."/>
        </authorList>
    </citation>
    <scope>NUCLEOTIDE SEQUENCE</scope>
    <source>
        <strain evidence="3">CkLH20</strain>
    </source>
</reference>
<accession>A0A9P6HUY2</accession>
<dbReference type="Proteomes" id="UP000781932">
    <property type="component" value="Unassembled WGS sequence"/>
</dbReference>
<dbReference type="OrthoDB" id="284473at2759"/>
<keyword evidence="4" id="KW-1185">Reference proteome</keyword>
<evidence type="ECO:0000259" key="2">
    <source>
        <dbReference type="Pfam" id="PF01368"/>
    </source>
</evidence>
<protein>
    <submittedName>
        <fullName evidence="3">Single-stranded-dna-specific exonuclease</fullName>
    </submittedName>
</protein>
<keyword evidence="3" id="KW-0540">Nuclease</keyword>
<reference evidence="3" key="1">
    <citation type="submission" date="2020-03" db="EMBL/GenBank/DDBJ databases">
        <authorList>
            <person name="He L."/>
        </authorList>
    </citation>
    <scope>NUCLEOTIDE SEQUENCE</scope>
    <source>
        <strain evidence="3">CkLH20</strain>
    </source>
</reference>
<dbReference type="RefSeq" id="XP_038740350.1">
    <property type="nucleotide sequence ID" value="XM_038894275.1"/>
</dbReference>
<dbReference type="InterPro" id="IPR051673">
    <property type="entry name" value="SSDNA_exonuclease_RecJ"/>
</dbReference>
<keyword evidence="3" id="KW-0378">Hydrolase</keyword>
<dbReference type="PANTHER" id="PTHR30255:SF2">
    <property type="entry name" value="SINGLE-STRANDED-DNA-SPECIFIC EXONUCLEASE RECJ"/>
    <property type="match status" value="1"/>
</dbReference>
<dbReference type="EMBL" id="JAATWM020000049">
    <property type="protein sequence ID" value="KAF9870889.1"/>
    <property type="molecule type" value="Genomic_DNA"/>
</dbReference>
<comment type="caution">
    <text evidence="3">The sequence shown here is derived from an EMBL/GenBank/DDBJ whole genome shotgun (WGS) entry which is preliminary data.</text>
</comment>
<evidence type="ECO:0000313" key="3">
    <source>
        <dbReference type="EMBL" id="KAF9870889.1"/>
    </source>
</evidence>
<dbReference type="AlphaFoldDB" id="A0A9P6HUY2"/>
<evidence type="ECO:0000313" key="4">
    <source>
        <dbReference type="Proteomes" id="UP000781932"/>
    </source>
</evidence>
<name>A0A9P6HUY2_9PEZI</name>
<dbReference type="PANTHER" id="PTHR30255">
    <property type="entry name" value="SINGLE-STRANDED-DNA-SPECIFIC EXONUCLEASE RECJ"/>
    <property type="match status" value="1"/>
</dbReference>
<evidence type="ECO:0000256" key="1">
    <source>
        <dbReference type="SAM" id="MobiDB-lite"/>
    </source>
</evidence>
<dbReference type="InterPro" id="IPR038763">
    <property type="entry name" value="DHH_sf"/>
</dbReference>
<dbReference type="Pfam" id="PF01368">
    <property type="entry name" value="DHH"/>
    <property type="match status" value="1"/>
</dbReference>
<dbReference type="GO" id="GO:0004527">
    <property type="term" value="F:exonuclease activity"/>
    <property type="evidence" value="ECO:0007669"/>
    <property type="project" value="UniProtKB-KW"/>
</dbReference>
<feature type="domain" description="DDH" evidence="2">
    <location>
        <begin position="19"/>
        <end position="140"/>
    </location>
</feature>
<dbReference type="GeneID" id="62167349"/>
<dbReference type="SUPFAM" id="SSF64182">
    <property type="entry name" value="DHH phosphoesterases"/>
    <property type="match status" value="1"/>
</dbReference>
<gene>
    <name evidence="3" type="ORF">CkaCkLH20_11561</name>
</gene>
<dbReference type="Gene3D" id="3.90.1640.30">
    <property type="match status" value="1"/>
</dbReference>